<dbReference type="OMA" id="LWARGNR"/>
<dbReference type="Proteomes" id="UP000694843">
    <property type="component" value="Unplaced"/>
</dbReference>
<protein>
    <submittedName>
        <fullName evidence="8">5'-nucleotidase domain-containing protein 3</fullName>
    </submittedName>
</protein>
<evidence type="ECO:0000256" key="4">
    <source>
        <dbReference type="ARBA" id="ARBA00022842"/>
    </source>
</evidence>
<feature type="binding site" evidence="6">
    <location>
        <position position="100"/>
    </location>
    <ligand>
        <name>GMP</name>
        <dbReference type="ChEBI" id="CHEBI:58115"/>
    </ligand>
</feature>
<dbReference type="Pfam" id="PF05761">
    <property type="entry name" value="5_nucleotid"/>
    <property type="match status" value="1"/>
</dbReference>
<dbReference type="RefSeq" id="XP_018019394.1">
    <property type="nucleotide sequence ID" value="XM_018163905.2"/>
</dbReference>
<dbReference type="PANTHER" id="PTHR12103">
    <property type="entry name" value="5'-NUCLEOTIDASE DOMAIN-CONTAINING"/>
    <property type="match status" value="1"/>
</dbReference>
<evidence type="ECO:0000313" key="7">
    <source>
        <dbReference type="Proteomes" id="UP000694843"/>
    </source>
</evidence>
<dbReference type="GO" id="GO:0008253">
    <property type="term" value="F:5'-nucleotidase activity"/>
    <property type="evidence" value="ECO:0007669"/>
    <property type="project" value="TreeGrafter"/>
</dbReference>
<dbReference type="Gene3D" id="3.40.50.1000">
    <property type="entry name" value="HAD superfamily/HAD-like"/>
    <property type="match status" value="1"/>
</dbReference>
<evidence type="ECO:0000256" key="3">
    <source>
        <dbReference type="ARBA" id="ARBA00022801"/>
    </source>
</evidence>
<evidence type="ECO:0000256" key="2">
    <source>
        <dbReference type="ARBA" id="ARBA00022723"/>
    </source>
</evidence>
<dbReference type="PANTHER" id="PTHR12103:SF12">
    <property type="entry name" value="FI20020P1"/>
    <property type="match status" value="1"/>
</dbReference>
<evidence type="ECO:0000313" key="8">
    <source>
        <dbReference type="RefSeq" id="XP_018019394.1"/>
    </source>
</evidence>
<dbReference type="NCBIfam" id="TIGR02244">
    <property type="entry name" value="HAD-IG-Ncltidse"/>
    <property type="match status" value="1"/>
</dbReference>
<dbReference type="CTD" id="30833"/>
<dbReference type="InterPro" id="IPR036412">
    <property type="entry name" value="HAD-like_sf"/>
</dbReference>
<sequence>MRGNICVIASRLVGVSAEACGSSSTLTRCRAVTSTRYPNPAIGMEGQKRPYSQEFLRKSYIDHKALWERKKLPENVDSKNVFVSNELDLRTVDVYGFDYDYTLANYEASVEHLIYQLGRDNLVNKYKYPEEIKEFSYDPKFAVRGLHYDIEQGLLMKLDQFQQIQMSSIYRGLTPLSQAEVAETYGSRALPLSYVEGHLRGKQTMAHLADLFSLPEMCLLSQVTQYFMDHKLPYHSVSLFNDVKESIGSIHPEMHRIVAADIGNFLKKEPNLEIFFRRLKEHGKEVFIITNSPFHFVNVGMNFLLGPDWRDYFDVVVAGAKKPAFFVDRMRPFRELDTSPQGVQSWGPVECLEKGKIYLEGNLSELQRLKGWRGERVLYFGDHPYSDLADVTLNHCWRTGAIIWELEHETECLNSEEFKKTIGWLQMLQGLIESSQDYEDPASREVVREWETERDQLRQRTKELFNYHFGSVFRTHDNPTYFSRRLFRFADIYTCRLTNLNHYSINHTFYPRRGVLPHEYKSLFV</sequence>
<dbReference type="GO" id="GO:0046872">
    <property type="term" value="F:metal ion binding"/>
    <property type="evidence" value="ECO:0007669"/>
    <property type="project" value="UniProtKB-KW"/>
</dbReference>
<keyword evidence="7" id="KW-1185">Reference proteome</keyword>
<dbReference type="InterPro" id="IPR023214">
    <property type="entry name" value="HAD_sf"/>
</dbReference>
<reference evidence="8" key="1">
    <citation type="submission" date="2025-08" db="UniProtKB">
        <authorList>
            <consortium name="RefSeq"/>
        </authorList>
    </citation>
    <scope>IDENTIFICATION</scope>
    <source>
        <tissue evidence="8">Whole organism</tissue>
    </source>
</reference>
<feature type="active site" description="Nucleophile" evidence="5">
    <location>
        <position position="98"/>
    </location>
</feature>
<comment type="cofactor">
    <cofactor evidence="6">
        <name>Mg(2+)</name>
        <dbReference type="ChEBI" id="CHEBI:18420"/>
    </cofactor>
    <text evidence="6">Binds 1 Mg(2+) ion per subunit.</text>
</comment>
<evidence type="ECO:0000256" key="5">
    <source>
        <dbReference type="PIRSR" id="PIRSR017434-1"/>
    </source>
</evidence>
<dbReference type="OrthoDB" id="409330at2759"/>
<dbReference type="AlphaFoldDB" id="A0A8B7NZY2"/>
<feature type="active site" description="Proton donor" evidence="5">
    <location>
        <position position="100"/>
    </location>
</feature>
<dbReference type="GeneID" id="108675857"/>
<gene>
    <name evidence="8" type="primary">LOC108675857</name>
</gene>
<dbReference type="InterPro" id="IPR016695">
    <property type="entry name" value="Pur_nucleotidase"/>
</dbReference>
<feature type="binding site" evidence="6">
    <location>
        <position position="382"/>
    </location>
    <ligand>
        <name>Mg(2+)</name>
        <dbReference type="ChEBI" id="CHEBI:18420"/>
    </ligand>
</feature>
<evidence type="ECO:0000256" key="1">
    <source>
        <dbReference type="ARBA" id="ARBA00009589"/>
    </source>
</evidence>
<proteinExistence type="inferred from homology"/>
<evidence type="ECO:0000256" key="6">
    <source>
        <dbReference type="PIRSR" id="PIRSR017434-2"/>
    </source>
</evidence>
<organism evidence="7 8">
    <name type="scientific">Hyalella azteca</name>
    <name type="common">Amphipod</name>
    <dbReference type="NCBI Taxonomy" id="294128"/>
    <lineage>
        <taxon>Eukaryota</taxon>
        <taxon>Metazoa</taxon>
        <taxon>Ecdysozoa</taxon>
        <taxon>Arthropoda</taxon>
        <taxon>Crustacea</taxon>
        <taxon>Multicrustacea</taxon>
        <taxon>Malacostraca</taxon>
        <taxon>Eumalacostraca</taxon>
        <taxon>Peracarida</taxon>
        <taxon>Amphipoda</taxon>
        <taxon>Senticaudata</taxon>
        <taxon>Talitrida</taxon>
        <taxon>Talitroidea</taxon>
        <taxon>Hyalellidae</taxon>
        <taxon>Hyalella</taxon>
    </lineage>
</organism>
<dbReference type="PIRSF" id="PIRSF017434">
    <property type="entry name" value="Purine_5'-nucleotidase"/>
    <property type="match status" value="1"/>
</dbReference>
<keyword evidence="3" id="KW-0378">Hydrolase</keyword>
<keyword evidence="4 6" id="KW-0460">Magnesium</keyword>
<comment type="similarity">
    <text evidence="1">Belongs to the 5'(3')-deoxyribonucleotidase family.</text>
</comment>
<dbReference type="SUPFAM" id="SSF56784">
    <property type="entry name" value="HAD-like"/>
    <property type="match status" value="1"/>
</dbReference>
<accession>A0A8B7NZY2</accession>
<name>A0A8B7NZY2_HYAAZ</name>
<feature type="binding site" evidence="6">
    <location>
        <position position="98"/>
    </location>
    <ligand>
        <name>Mg(2+)</name>
        <dbReference type="ChEBI" id="CHEBI:18420"/>
    </ligand>
</feature>
<keyword evidence="2 6" id="KW-0479">Metal-binding</keyword>
<dbReference type="KEGG" id="hazt:108675857"/>
<dbReference type="InterPro" id="IPR008380">
    <property type="entry name" value="HAD-SF_hydro_IG_5-nucl"/>
</dbReference>